<sequence>MAAPSGFTPKQMAPRSPGVLDAIQGTVTKQIAKHALSLAPPITSESIVHDNACGTGAVTETIMEGGVAPAKLHATDLMPPFAQIVAGKAQQNGWGFVETAPMNAMELGFPDNTFTHSISNFFIQAVPVPAKAAAEIYRTVKPGQTAIVTSWAPVPHSDAIETASEVTRGKDVVLPMRFSPETYTAGWLEKLLKETGFSSLHIEDFDGYCHTDDLRQWCTHLWSFMGAAAGGWTPKDEEDWDLAIDTMVKTLKENPDVEAREDGSATVKMVAHIAIATK</sequence>
<reference evidence="2" key="1">
    <citation type="journal article" date="2020" name="Stud. Mycol.">
        <title>101 Dothideomycetes genomes: a test case for predicting lifestyles and emergence of pathogens.</title>
        <authorList>
            <person name="Haridas S."/>
            <person name="Albert R."/>
            <person name="Binder M."/>
            <person name="Bloem J."/>
            <person name="Labutti K."/>
            <person name="Salamov A."/>
            <person name="Andreopoulos B."/>
            <person name="Baker S."/>
            <person name="Barry K."/>
            <person name="Bills G."/>
            <person name="Bluhm B."/>
            <person name="Cannon C."/>
            <person name="Castanera R."/>
            <person name="Culley D."/>
            <person name="Daum C."/>
            <person name="Ezra D."/>
            <person name="Gonzalez J."/>
            <person name="Henrissat B."/>
            <person name="Kuo A."/>
            <person name="Liang C."/>
            <person name="Lipzen A."/>
            <person name="Lutzoni F."/>
            <person name="Magnuson J."/>
            <person name="Mondo S."/>
            <person name="Nolan M."/>
            <person name="Ohm R."/>
            <person name="Pangilinan J."/>
            <person name="Park H.-J."/>
            <person name="Ramirez L."/>
            <person name="Alfaro M."/>
            <person name="Sun H."/>
            <person name="Tritt A."/>
            <person name="Yoshinaga Y."/>
            <person name="Zwiers L.-H."/>
            <person name="Turgeon B."/>
            <person name="Goodwin S."/>
            <person name="Spatafora J."/>
            <person name="Crous P."/>
            <person name="Grigoriev I."/>
        </authorList>
    </citation>
    <scope>NUCLEOTIDE SEQUENCE</scope>
    <source>
        <strain evidence="2">CBS 379.55</strain>
    </source>
</reference>
<feature type="domain" description="Methyltransferase type 11" evidence="1">
    <location>
        <begin position="50"/>
        <end position="147"/>
    </location>
</feature>
<keyword evidence="2" id="KW-0489">Methyltransferase</keyword>
<dbReference type="GO" id="GO:0008757">
    <property type="term" value="F:S-adenosylmethionine-dependent methyltransferase activity"/>
    <property type="evidence" value="ECO:0007669"/>
    <property type="project" value="InterPro"/>
</dbReference>
<evidence type="ECO:0000313" key="3">
    <source>
        <dbReference type="Proteomes" id="UP000800097"/>
    </source>
</evidence>
<organism evidence="2 3">
    <name type="scientific">Westerdykella ornata</name>
    <dbReference type="NCBI Taxonomy" id="318751"/>
    <lineage>
        <taxon>Eukaryota</taxon>
        <taxon>Fungi</taxon>
        <taxon>Dikarya</taxon>
        <taxon>Ascomycota</taxon>
        <taxon>Pezizomycotina</taxon>
        <taxon>Dothideomycetes</taxon>
        <taxon>Pleosporomycetidae</taxon>
        <taxon>Pleosporales</taxon>
        <taxon>Sporormiaceae</taxon>
        <taxon>Westerdykella</taxon>
    </lineage>
</organism>
<dbReference type="GeneID" id="54550840"/>
<dbReference type="InterPro" id="IPR013216">
    <property type="entry name" value="Methyltransf_11"/>
</dbReference>
<dbReference type="Gene3D" id="3.40.50.150">
    <property type="entry name" value="Vaccinia Virus protein VP39"/>
    <property type="match status" value="1"/>
</dbReference>
<dbReference type="Pfam" id="PF08241">
    <property type="entry name" value="Methyltransf_11"/>
    <property type="match status" value="1"/>
</dbReference>
<keyword evidence="2" id="KW-0808">Transferase</keyword>
<dbReference type="InterPro" id="IPR029063">
    <property type="entry name" value="SAM-dependent_MTases_sf"/>
</dbReference>
<keyword evidence="3" id="KW-1185">Reference proteome</keyword>
<evidence type="ECO:0000313" key="2">
    <source>
        <dbReference type="EMBL" id="KAF2279252.1"/>
    </source>
</evidence>
<dbReference type="RefSeq" id="XP_033656791.1">
    <property type="nucleotide sequence ID" value="XM_033797665.1"/>
</dbReference>
<gene>
    <name evidence="2" type="ORF">EI97DRAFT_430350</name>
</gene>
<dbReference type="GO" id="GO:0032259">
    <property type="term" value="P:methylation"/>
    <property type="evidence" value="ECO:0007669"/>
    <property type="project" value="UniProtKB-KW"/>
</dbReference>
<dbReference type="EMBL" id="ML986486">
    <property type="protein sequence ID" value="KAF2279252.1"/>
    <property type="molecule type" value="Genomic_DNA"/>
</dbReference>
<dbReference type="AlphaFoldDB" id="A0A6A6JRQ6"/>
<proteinExistence type="predicted"/>
<dbReference type="OrthoDB" id="2013972at2759"/>
<accession>A0A6A6JRQ6</accession>
<dbReference type="SUPFAM" id="SSF53335">
    <property type="entry name" value="S-adenosyl-L-methionine-dependent methyltransferases"/>
    <property type="match status" value="1"/>
</dbReference>
<evidence type="ECO:0000259" key="1">
    <source>
        <dbReference type="Pfam" id="PF08241"/>
    </source>
</evidence>
<dbReference type="Proteomes" id="UP000800097">
    <property type="component" value="Unassembled WGS sequence"/>
</dbReference>
<protein>
    <submittedName>
        <fullName evidence="2">S-adenosyl-L-methionine-dependent methyltransferase</fullName>
    </submittedName>
</protein>
<name>A0A6A6JRQ6_WESOR</name>